<reference evidence="2 3" key="1">
    <citation type="submission" date="2017-01" db="EMBL/GenBank/DDBJ databases">
        <title>Genome sequence of Rhodoferax antarcticus ANT.BR, a psychrophilic purple nonsulfur bacterium from an Antarctic microbial mat.</title>
        <authorList>
            <person name="Baker J."/>
            <person name="Riester C."/>
            <person name="Skinner B."/>
            <person name="Newell A."/>
            <person name="Swingley W."/>
            <person name="Madigan M."/>
            <person name="Jung D."/>
            <person name="Asao M."/>
            <person name="Chen M."/>
            <person name="Loughlin P."/>
            <person name="Pan H."/>
            <person name="Lin S."/>
            <person name="Li N."/>
            <person name="Shaw J."/>
            <person name="Prado M."/>
            <person name="Sherman C."/>
            <person name="Li X."/>
            <person name="Tang J."/>
            <person name="Blankenship R."/>
            <person name="Zhao T."/>
            <person name="Touchman J."/>
            <person name="Sattley M."/>
        </authorList>
    </citation>
    <scope>NUCLEOTIDE SEQUENCE [LARGE SCALE GENOMIC DNA]</scope>
    <source>
        <strain evidence="2 3">ANT.BR</strain>
    </source>
</reference>
<name>A0A1Q8YF67_9BURK</name>
<accession>A0A1Q8YF67</accession>
<proteinExistence type="predicted"/>
<dbReference type="RefSeq" id="WP_075587022.1">
    <property type="nucleotide sequence ID" value="NZ_MSYM01000013.1"/>
</dbReference>
<organism evidence="2 3">
    <name type="scientific">Rhodoferax antarcticus ANT.BR</name>
    <dbReference type="NCBI Taxonomy" id="1111071"/>
    <lineage>
        <taxon>Bacteria</taxon>
        <taxon>Pseudomonadati</taxon>
        <taxon>Pseudomonadota</taxon>
        <taxon>Betaproteobacteria</taxon>
        <taxon>Burkholderiales</taxon>
        <taxon>Comamonadaceae</taxon>
        <taxon>Rhodoferax</taxon>
    </lineage>
</organism>
<evidence type="ECO:0000256" key="1">
    <source>
        <dbReference type="SAM" id="Phobius"/>
    </source>
</evidence>
<keyword evidence="3" id="KW-1185">Reference proteome</keyword>
<evidence type="ECO:0000313" key="3">
    <source>
        <dbReference type="Proteomes" id="UP000185911"/>
    </source>
</evidence>
<protein>
    <submittedName>
        <fullName evidence="2">Putative membrane protein</fullName>
    </submittedName>
</protein>
<feature type="transmembrane region" description="Helical" evidence="1">
    <location>
        <begin position="35"/>
        <end position="53"/>
    </location>
</feature>
<comment type="caution">
    <text evidence="2">The sequence shown here is derived from an EMBL/GenBank/DDBJ whole genome shotgun (WGS) entry which is preliminary data.</text>
</comment>
<keyword evidence="1" id="KW-0472">Membrane</keyword>
<gene>
    <name evidence="2" type="ORF">BLL52_2861</name>
</gene>
<sequence>MMLVLSLLIVATLVLGFYSVDEVTGGVTQALSGAGAVYILVFLLALLVGWVVWRKRRATAQAKRGGAPDSH</sequence>
<dbReference type="Proteomes" id="UP000185911">
    <property type="component" value="Unassembled WGS sequence"/>
</dbReference>
<keyword evidence="1" id="KW-1133">Transmembrane helix</keyword>
<dbReference type="STRING" id="81479.RA876_08350"/>
<keyword evidence="1" id="KW-0812">Transmembrane</keyword>
<evidence type="ECO:0000313" key="2">
    <source>
        <dbReference type="EMBL" id="OLP06625.1"/>
    </source>
</evidence>
<dbReference type="EMBL" id="MSYM01000013">
    <property type="protein sequence ID" value="OLP06625.1"/>
    <property type="molecule type" value="Genomic_DNA"/>
</dbReference>
<dbReference type="AlphaFoldDB" id="A0A1Q8YF67"/>